<dbReference type="Pfam" id="PF01490">
    <property type="entry name" value="Aa_trans"/>
    <property type="match status" value="1"/>
</dbReference>
<feature type="transmembrane region" description="Helical" evidence="7">
    <location>
        <begin position="141"/>
        <end position="163"/>
    </location>
</feature>
<feature type="transmembrane region" description="Helical" evidence="7">
    <location>
        <begin position="416"/>
        <end position="439"/>
    </location>
</feature>
<dbReference type="VEuPathDB" id="FungiDB:AFLA_012197"/>
<dbReference type="GO" id="GO:0015179">
    <property type="term" value="F:L-amino acid transmembrane transporter activity"/>
    <property type="evidence" value="ECO:0007669"/>
    <property type="project" value="TreeGrafter"/>
</dbReference>
<dbReference type="AlphaFoldDB" id="A0A7U2MDD0"/>
<evidence type="ECO:0000256" key="3">
    <source>
        <dbReference type="ARBA" id="ARBA00022692"/>
    </source>
</evidence>
<keyword evidence="5 7" id="KW-0472">Membrane</keyword>
<dbReference type="OMA" id="YKTLDWW"/>
<name>A0A7U2MDD0_ASPFN</name>
<feature type="domain" description="Amino acid transporter transmembrane" evidence="8">
    <location>
        <begin position="62"/>
        <end position="439"/>
    </location>
</feature>
<sequence length="460" mass="50421">MASSDVKDIEHGLDRRDNESEKPPFEDNLKEEPPQLAVDAFGAEETAEVKYKTLDWWYVQCGILMIAETVSVGVLSLPATLASIGLIPAIILIVGLGIVTTYSGYTIAQFRHKYPYVHSMADAGFILMGPIGRHIIEVGQLLFFLFACGSHLLTFTVMMNTLTDHGTCSIVFGVVGLVLSLIFSLPRTMKNVSWLAVTSFLSIFSAVVITMIGVGIERPGYDQFQLTRKTSFVNGFTAVTNIVFAYCGHPAFFGFIAEMKNPHDFPKSLCMLQGFEIILYTVASAVIYRYAGQDVASPALGSAGPVVRKVAYGVAIPTIVIAGVVLGHVAIKNVYVRMLRGTELMHKRNWKSIGVWIGLAVVFWVIAWVIAEAIPVFSNLLSLVSALFVSWFTFGLPGVFWLYIYKGQYFASPMKIFLTLCNVCLFIFGVMICALGLWVSGVAIHNDKSHGSFTCANNAI</sequence>
<feature type="transmembrane region" description="Helical" evidence="7">
    <location>
        <begin position="236"/>
        <end position="257"/>
    </location>
</feature>
<dbReference type="EMBL" id="CP044622">
    <property type="protein sequence ID" value="QRD81245.1"/>
    <property type="molecule type" value="Genomic_DNA"/>
</dbReference>
<comment type="subcellular location">
    <subcellularLocation>
        <location evidence="1">Membrane</location>
        <topology evidence="1">Multi-pass membrane protein</topology>
    </subcellularLocation>
</comment>
<dbReference type="PANTHER" id="PTHR22950:SF668">
    <property type="entry name" value="AMINO ACID TRANSPORTER (EUROFUNG)"/>
    <property type="match status" value="1"/>
</dbReference>
<evidence type="ECO:0000313" key="9">
    <source>
        <dbReference type="EMBL" id="QRD81245.1"/>
    </source>
</evidence>
<dbReference type="PANTHER" id="PTHR22950">
    <property type="entry name" value="AMINO ACID TRANSPORTER"/>
    <property type="match status" value="1"/>
</dbReference>
<comment type="similarity">
    <text evidence="2">Belongs to the amino acid/polyamine transporter 2 family.</text>
</comment>
<evidence type="ECO:0000256" key="6">
    <source>
        <dbReference type="SAM" id="MobiDB-lite"/>
    </source>
</evidence>
<feature type="transmembrane region" description="Helical" evidence="7">
    <location>
        <begin position="352"/>
        <end position="371"/>
    </location>
</feature>
<feature type="transmembrane region" description="Helical" evidence="7">
    <location>
        <begin position="56"/>
        <end position="75"/>
    </location>
</feature>
<dbReference type="VEuPathDB" id="FungiDB:F9C07_2276705"/>
<feature type="region of interest" description="Disordered" evidence="6">
    <location>
        <begin position="1"/>
        <end position="31"/>
    </location>
</feature>
<feature type="transmembrane region" description="Helical" evidence="7">
    <location>
        <begin position="269"/>
        <end position="290"/>
    </location>
</feature>
<proteinExistence type="inferred from homology"/>
<evidence type="ECO:0000256" key="5">
    <source>
        <dbReference type="ARBA" id="ARBA00023136"/>
    </source>
</evidence>
<evidence type="ECO:0000259" key="8">
    <source>
        <dbReference type="Pfam" id="PF01490"/>
    </source>
</evidence>
<feature type="transmembrane region" description="Helical" evidence="7">
    <location>
        <begin position="310"/>
        <end position="331"/>
    </location>
</feature>
<dbReference type="InterPro" id="IPR013057">
    <property type="entry name" value="AA_transpt_TM"/>
</dbReference>
<protein>
    <submittedName>
        <fullName evidence="9">Amino acid transporter</fullName>
    </submittedName>
</protein>
<evidence type="ECO:0000313" key="10">
    <source>
        <dbReference type="Proteomes" id="UP000596276"/>
    </source>
</evidence>
<keyword evidence="10" id="KW-1185">Reference proteome</keyword>
<dbReference type="Gene3D" id="1.20.1740.10">
    <property type="entry name" value="Amino acid/polyamine transporter I"/>
    <property type="match status" value="1"/>
</dbReference>
<feature type="transmembrane region" description="Helical" evidence="7">
    <location>
        <begin position="169"/>
        <end position="185"/>
    </location>
</feature>
<evidence type="ECO:0000256" key="4">
    <source>
        <dbReference type="ARBA" id="ARBA00022989"/>
    </source>
</evidence>
<dbReference type="FunFam" id="1.20.1740.10:FF:000039">
    <property type="entry name" value="Neutral amino acid transporter (Eurofung)"/>
    <property type="match status" value="1"/>
</dbReference>
<evidence type="ECO:0000256" key="1">
    <source>
        <dbReference type="ARBA" id="ARBA00004141"/>
    </source>
</evidence>
<feature type="transmembrane region" description="Helical" evidence="7">
    <location>
        <begin position="81"/>
        <end position="105"/>
    </location>
</feature>
<reference evidence="10" key="1">
    <citation type="journal article" date="2021" name="G3 (Bethesda)">
        <title>Chromosome assembled and annotated genome sequence of Aspergillus flavus NRRL 3357.</title>
        <authorList>
            <person name="Skerker J.M."/>
            <person name="Pianalto K.M."/>
            <person name="Mondo S.J."/>
            <person name="Yang K."/>
            <person name="Arkin A.P."/>
            <person name="Keller N.P."/>
            <person name="Grigoriev I.V."/>
            <person name="Louise Glass N.L."/>
        </authorList>
    </citation>
    <scope>NUCLEOTIDE SEQUENCE [LARGE SCALE GENOMIC DNA]</scope>
    <source>
        <strain evidence="10">ATCC 200026 / FGSC A1120 / IAM 13836 / NRRL 3357 / JCM 12722 / SRRC 167</strain>
    </source>
</reference>
<keyword evidence="4 7" id="KW-1133">Transmembrane helix</keyword>
<accession>A0A7U2MDD0</accession>
<gene>
    <name evidence="9" type="ORF">F9C07_2276705</name>
</gene>
<feature type="transmembrane region" description="Helical" evidence="7">
    <location>
        <begin position="383"/>
        <end position="404"/>
    </location>
</feature>
<feature type="transmembrane region" description="Helical" evidence="7">
    <location>
        <begin position="192"/>
        <end position="216"/>
    </location>
</feature>
<dbReference type="Proteomes" id="UP000596276">
    <property type="component" value="Chromosome 2"/>
</dbReference>
<keyword evidence="3 7" id="KW-0812">Transmembrane</keyword>
<organism evidence="9 10">
    <name type="scientific">Aspergillus flavus (strain ATCC 200026 / FGSC A1120 / IAM 13836 / NRRL 3357 / JCM 12722 / SRRC 167)</name>
    <dbReference type="NCBI Taxonomy" id="332952"/>
    <lineage>
        <taxon>Eukaryota</taxon>
        <taxon>Fungi</taxon>
        <taxon>Dikarya</taxon>
        <taxon>Ascomycota</taxon>
        <taxon>Pezizomycotina</taxon>
        <taxon>Eurotiomycetes</taxon>
        <taxon>Eurotiomycetidae</taxon>
        <taxon>Eurotiales</taxon>
        <taxon>Aspergillaceae</taxon>
        <taxon>Aspergillus</taxon>
        <taxon>Aspergillus subgen. Circumdati</taxon>
    </lineage>
</organism>
<evidence type="ECO:0000256" key="7">
    <source>
        <dbReference type="SAM" id="Phobius"/>
    </source>
</evidence>
<dbReference type="GO" id="GO:0016020">
    <property type="term" value="C:membrane"/>
    <property type="evidence" value="ECO:0007669"/>
    <property type="project" value="UniProtKB-SubCell"/>
</dbReference>
<evidence type="ECO:0000256" key="2">
    <source>
        <dbReference type="ARBA" id="ARBA00008066"/>
    </source>
</evidence>